<reference evidence="1" key="1">
    <citation type="submission" date="2022-01" db="EMBL/GenBank/DDBJ databases">
        <authorList>
            <person name="King R."/>
        </authorList>
    </citation>
    <scope>NUCLEOTIDE SEQUENCE</scope>
</reference>
<proteinExistence type="predicted"/>
<evidence type="ECO:0000313" key="2">
    <source>
        <dbReference type="Proteomes" id="UP001152798"/>
    </source>
</evidence>
<sequence>MILENGKRVYKLFFIFTYQLPASTDDPLFSIGAGNLKVTHLLPSFGPFDEKMSYLEVTGSDTEEGVISRSRKLISEDEEQFVPEKEEVWEMRKMNLLRLSL</sequence>
<dbReference type="EMBL" id="OV725079">
    <property type="protein sequence ID" value="CAH1396984.1"/>
    <property type="molecule type" value="Genomic_DNA"/>
</dbReference>
<keyword evidence="2" id="KW-1185">Reference proteome</keyword>
<organism evidence="1 2">
    <name type="scientific">Nezara viridula</name>
    <name type="common">Southern green stink bug</name>
    <name type="synonym">Cimex viridulus</name>
    <dbReference type="NCBI Taxonomy" id="85310"/>
    <lineage>
        <taxon>Eukaryota</taxon>
        <taxon>Metazoa</taxon>
        <taxon>Ecdysozoa</taxon>
        <taxon>Arthropoda</taxon>
        <taxon>Hexapoda</taxon>
        <taxon>Insecta</taxon>
        <taxon>Pterygota</taxon>
        <taxon>Neoptera</taxon>
        <taxon>Paraneoptera</taxon>
        <taxon>Hemiptera</taxon>
        <taxon>Heteroptera</taxon>
        <taxon>Panheteroptera</taxon>
        <taxon>Pentatomomorpha</taxon>
        <taxon>Pentatomoidea</taxon>
        <taxon>Pentatomidae</taxon>
        <taxon>Pentatominae</taxon>
        <taxon>Nezara</taxon>
    </lineage>
</organism>
<gene>
    <name evidence="1" type="ORF">NEZAVI_LOCUS6931</name>
</gene>
<protein>
    <submittedName>
        <fullName evidence="1">Uncharacterized protein</fullName>
    </submittedName>
</protein>
<dbReference type="AlphaFoldDB" id="A0A9P0MJJ2"/>
<evidence type="ECO:0000313" key="1">
    <source>
        <dbReference type="EMBL" id="CAH1396984.1"/>
    </source>
</evidence>
<dbReference type="Proteomes" id="UP001152798">
    <property type="component" value="Chromosome 3"/>
</dbReference>
<name>A0A9P0MJJ2_NEZVI</name>
<accession>A0A9P0MJJ2</accession>